<keyword evidence="1" id="KW-0255">Endonuclease</keyword>
<sequence length="105" mass="12454">MTSKRKKSKYKFPVEDFYKILKQQDNRCFLTGRELLPENTNSEHIVPVRKGGEHEFTNICNVIAPLSKLKRYYTEEEIVNFAADIINWKGKKYGYSSVKKYEKKK</sequence>
<reference evidence="1" key="1">
    <citation type="journal article" date="2019" name="PLoS Negl. Trop. Dis.">
        <title>Revisiting the worldwide diversity of Leptospira species in the environment.</title>
        <authorList>
            <person name="Vincent A.T."/>
            <person name="Schiettekatte O."/>
            <person name="Bourhy P."/>
            <person name="Veyrier F.J."/>
            <person name="Picardeau M."/>
        </authorList>
    </citation>
    <scope>NUCLEOTIDE SEQUENCE [LARGE SCALE GENOMIC DNA]</scope>
    <source>
        <strain evidence="1">201702455</strain>
    </source>
</reference>
<keyword evidence="1" id="KW-0378">Hydrolase</keyword>
<keyword evidence="1" id="KW-0540">Nuclease</keyword>
<dbReference type="AlphaFoldDB" id="A0A4R9KD93"/>
<proteinExistence type="predicted"/>
<gene>
    <name evidence="1" type="ORF">EHQ64_00010</name>
</gene>
<evidence type="ECO:0000313" key="2">
    <source>
        <dbReference type="Proteomes" id="UP000297762"/>
    </source>
</evidence>
<accession>A0A4R9KD93</accession>
<dbReference type="Proteomes" id="UP000297762">
    <property type="component" value="Unassembled WGS sequence"/>
</dbReference>
<comment type="caution">
    <text evidence="1">The sequence shown here is derived from an EMBL/GenBank/DDBJ whole genome shotgun (WGS) entry which is preliminary data.</text>
</comment>
<evidence type="ECO:0000313" key="1">
    <source>
        <dbReference type="EMBL" id="TGL65943.1"/>
    </source>
</evidence>
<protein>
    <submittedName>
        <fullName evidence="1">HNH endonuclease</fullName>
    </submittedName>
</protein>
<keyword evidence="2" id="KW-1185">Reference proteome</keyword>
<organism evidence="1 2">
    <name type="scientific">Leptospira sarikeiensis</name>
    <dbReference type="NCBI Taxonomy" id="2484943"/>
    <lineage>
        <taxon>Bacteria</taxon>
        <taxon>Pseudomonadati</taxon>
        <taxon>Spirochaetota</taxon>
        <taxon>Spirochaetia</taxon>
        <taxon>Leptospirales</taxon>
        <taxon>Leptospiraceae</taxon>
        <taxon>Leptospira</taxon>
    </lineage>
</organism>
<dbReference type="Gene3D" id="1.10.30.50">
    <property type="match status" value="1"/>
</dbReference>
<dbReference type="RefSeq" id="WP_135647343.1">
    <property type="nucleotide sequence ID" value="NZ_RQGF01000002.1"/>
</dbReference>
<name>A0A4R9KD93_9LEPT</name>
<dbReference type="GO" id="GO:0004519">
    <property type="term" value="F:endonuclease activity"/>
    <property type="evidence" value="ECO:0007669"/>
    <property type="project" value="UniProtKB-KW"/>
</dbReference>
<dbReference type="OrthoDB" id="336037at2"/>
<dbReference type="EMBL" id="RQGF01000002">
    <property type="protein sequence ID" value="TGL65943.1"/>
    <property type="molecule type" value="Genomic_DNA"/>
</dbReference>